<dbReference type="PANTHER" id="PTHR19353:SF19">
    <property type="entry name" value="DELTA(5) FATTY ACID DESATURASE C-RELATED"/>
    <property type="match status" value="1"/>
</dbReference>
<dbReference type="AlphaFoldDB" id="A0A2Z3GVQ3"/>
<dbReference type="KEGG" id="gog:C1280_12875"/>
<feature type="transmembrane region" description="Helical" evidence="2">
    <location>
        <begin position="61"/>
        <end position="82"/>
    </location>
</feature>
<dbReference type="GO" id="GO:0008610">
    <property type="term" value="P:lipid biosynthetic process"/>
    <property type="evidence" value="ECO:0007669"/>
    <property type="project" value="UniProtKB-ARBA"/>
</dbReference>
<reference evidence="4 5" key="1">
    <citation type="submission" date="2018-01" db="EMBL/GenBank/DDBJ databases">
        <title>G. obscuriglobus.</title>
        <authorList>
            <person name="Franke J."/>
            <person name="Blomberg W."/>
            <person name="Selmecki A."/>
        </authorList>
    </citation>
    <scope>NUCLEOTIDE SEQUENCE [LARGE SCALE GENOMIC DNA]</scope>
    <source>
        <strain evidence="4 5">DSM 5831</strain>
    </source>
</reference>
<keyword evidence="2" id="KW-1133">Transmembrane helix</keyword>
<dbReference type="PANTHER" id="PTHR19353">
    <property type="entry name" value="FATTY ACID DESATURASE 2"/>
    <property type="match status" value="1"/>
</dbReference>
<evidence type="ECO:0000256" key="2">
    <source>
        <dbReference type="SAM" id="Phobius"/>
    </source>
</evidence>
<name>A0A2Z3GVQ3_9BACT</name>
<evidence type="ECO:0000313" key="5">
    <source>
        <dbReference type="Proteomes" id="UP000245802"/>
    </source>
</evidence>
<protein>
    <submittedName>
        <fullName evidence="4">Acyl-CoA desaturase</fullName>
    </submittedName>
</protein>
<evidence type="ECO:0000259" key="3">
    <source>
        <dbReference type="Pfam" id="PF00487"/>
    </source>
</evidence>
<keyword evidence="2" id="KW-0472">Membrane</keyword>
<feature type="transmembrane region" description="Helical" evidence="2">
    <location>
        <begin position="184"/>
        <end position="200"/>
    </location>
</feature>
<dbReference type="CDD" id="cd03506">
    <property type="entry name" value="Delta6-FADS-like"/>
    <property type="match status" value="1"/>
</dbReference>
<keyword evidence="2" id="KW-0812">Transmembrane</keyword>
<feature type="transmembrane region" description="Helical" evidence="2">
    <location>
        <begin position="221"/>
        <end position="241"/>
    </location>
</feature>
<feature type="domain" description="Fatty acid desaturase" evidence="3">
    <location>
        <begin position="86"/>
        <end position="356"/>
    </location>
</feature>
<dbReference type="GO" id="GO:0016020">
    <property type="term" value="C:membrane"/>
    <property type="evidence" value="ECO:0007669"/>
    <property type="project" value="TreeGrafter"/>
</dbReference>
<sequence>MPSHTATAPPPTALAPPNVSPATDPRPKFPKDEAGFMTELKRRADAYFVETGQSERDCWRMYLKTAVILAWLGTSYALLVFAAPTVWLAAPLAVSLALAISAVGFSVQHDGGHHAYSRFAWVNRLAALSLDLIGASSYLWKWKHVVLHHTYPNVSGQDADIDVGPLARLAPQQRRRWFHRWQHLYLWPLYALTAAVWHLYGDFRDVITGTIGGHRVPRPRGWDLVTFLGGKVVSVGLLIGVPMLVHSWWVVLLFYLAVTAILGIVMTVVFQLAHCVEEAEFPQPDTDSLRMPDAWAAHQVRTTVDFARDSRVACWLLGGLNFQVVHHLFPRICHIHYPALSRVVADVCREFGVRYAAHRSLLAGVASHFRWLRRLGRSQLAPS</sequence>
<evidence type="ECO:0000313" key="4">
    <source>
        <dbReference type="EMBL" id="AWM37803.1"/>
    </source>
</evidence>
<dbReference type="InterPro" id="IPR005804">
    <property type="entry name" value="FA_desaturase_dom"/>
</dbReference>
<organism evidence="4 5">
    <name type="scientific">Gemmata obscuriglobus</name>
    <dbReference type="NCBI Taxonomy" id="114"/>
    <lineage>
        <taxon>Bacteria</taxon>
        <taxon>Pseudomonadati</taxon>
        <taxon>Planctomycetota</taxon>
        <taxon>Planctomycetia</taxon>
        <taxon>Gemmatales</taxon>
        <taxon>Gemmataceae</taxon>
        <taxon>Gemmata</taxon>
    </lineage>
</organism>
<feature type="region of interest" description="Disordered" evidence="1">
    <location>
        <begin position="1"/>
        <end position="31"/>
    </location>
</feature>
<dbReference type="OrthoDB" id="9792534at2"/>
<keyword evidence="5" id="KW-1185">Reference proteome</keyword>
<dbReference type="GO" id="GO:0016717">
    <property type="term" value="F:oxidoreductase activity, acting on paired donors, with oxidation of a pair of donors resulting in the reduction of molecular oxygen to two molecules of water"/>
    <property type="evidence" value="ECO:0007669"/>
    <property type="project" value="TreeGrafter"/>
</dbReference>
<dbReference type="InterPro" id="IPR012171">
    <property type="entry name" value="Fatty_acid_desaturase"/>
</dbReference>
<dbReference type="PIRSF" id="PIRSF015921">
    <property type="entry name" value="FA_sphinglp_des"/>
    <property type="match status" value="1"/>
</dbReference>
<dbReference type="Proteomes" id="UP000245802">
    <property type="component" value="Chromosome"/>
</dbReference>
<accession>A0A2Z3GVQ3</accession>
<feature type="transmembrane region" description="Helical" evidence="2">
    <location>
        <begin position="88"/>
        <end position="107"/>
    </location>
</feature>
<evidence type="ECO:0000256" key="1">
    <source>
        <dbReference type="SAM" id="MobiDB-lite"/>
    </source>
</evidence>
<gene>
    <name evidence="4" type="ORF">C1280_12875</name>
</gene>
<proteinExistence type="predicted"/>
<feature type="transmembrane region" description="Helical" evidence="2">
    <location>
        <begin position="247"/>
        <end position="270"/>
    </location>
</feature>
<dbReference type="Pfam" id="PF00487">
    <property type="entry name" value="FA_desaturase"/>
    <property type="match status" value="1"/>
</dbReference>
<dbReference type="EMBL" id="CP025958">
    <property type="protein sequence ID" value="AWM37803.1"/>
    <property type="molecule type" value="Genomic_DNA"/>
</dbReference>